<evidence type="ECO:0000313" key="3">
    <source>
        <dbReference type="EMBL" id="KAG1564372.1"/>
    </source>
</evidence>
<gene>
    <name evidence="3" type="ORF">G6F50_011087</name>
</gene>
<organism evidence="3 4">
    <name type="scientific">Rhizopus delemar</name>
    <dbReference type="NCBI Taxonomy" id="936053"/>
    <lineage>
        <taxon>Eukaryota</taxon>
        <taxon>Fungi</taxon>
        <taxon>Fungi incertae sedis</taxon>
        <taxon>Mucoromycota</taxon>
        <taxon>Mucoromycotina</taxon>
        <taxon>Mucoromycetes</taxon>
        <taxon>Mucorales</taxon>
        <taxon>Mucorineae</taxon>
        <taxon>Rhizopodaceae</taxon>
        <taxon>Rhizopus</taxon>
    </lineage>
</organism>
<dbReference type="InterPro" id="IPR001810">
    <property type="entry name" value="F-box_dom"/>
</dbReference>
<keyword evidence="4" id="KW-1185">Reference proteome</keyword>
<dbReference type="Proteomes" id="UP000740926">
    <property type="component" value="Unassembled WGS sequence"/>
</dbReference>
<accession>A0A9P6YTM9</accession>
<feature type="domain" description="F-box" evidence="2">
    <location>
        <begin position="1"/>
        <end position="25"/>
    </location>
</feature>
<evidence type="ECO:0000313" key="4">
    <source>
        <dbReference type="Proteomes" id="UP000740926"/>
    </source>
</evidence>
<name>A0A9P6YTM9_9FUNG</name>
<dbReference type="AlphaFoldDB" id="A0A9P6YTM9"/>
<comment type="caution">
    <text evidence="3">The sequence shown here is derived from an EMBL/GenBank/DDBJ whole genome shotgun (WGS) entry which is preliminary data.</text>
</comment>
<reference evidence="3 4" key="1">
    <citation type="journal article" date="2020" name="Microb. Genom.">
        <title>Genetic diversity of clinical and environmental Mucorales isolates obtained from an investigation of mucormycosis cases among solid organ transplant recipients.</title>
        <authorList>
            <person name="Nguyen M.H."/>
            <person name="Kaul D."/>
            <person name="Muto C."/>
            <person name="Cheng S.J."/>
            <person name="Richter R.A."/>
            <person name="Bruno V.M."/>
            <person name="Liu G."/>
            <person name="Beyhan S."/>
            <person name="Sundermann A.J."/>
            <person name="Mounaud S."/>
            <person name="Pasculle A.W."/>
            <person name="Nierman W.C."/>
            <person name="Driscoll E."/>
            <person name="Cumbie R."/>
            <person name="Clancy C.J."/>
            <person name="Dupont C.L."/>
        </authorList>
    </citation>
    <scope>NUCLEOTIDE SEQUENCE [LARGE SCALE GENOMIC DNA]</scope>
    <source>
        <strain evidence="3 4">GL24</strain>
    </source>
</reference>
<evidence type="ECO:0000256" key="1">
    <source>
        <dbReference type="SAM" id="MobiDB-lite"/>
    </source>
</evidence>
<dbReference type="PROSITE" id="PS50181">
    <property type="entry name" value="FBOX"/>
    <property type="match status" value="1"/>
</dbReference>
<feature type="compositionally biased region" description="Basic and acidic residues" evidence="1">
    <location>
        <begin position="269"/>
        <end position="284"/>
    </location>
</feature>
<dbReference type="EMBL" id="JAANIU010002667">
    <property type="protein sequence ID" value="KAG1564372.1"/>
    <property type="molecule type" value="Genomic_DNA"/>
</dbReference>
<evidence type="ECO:0000259" key="2">
    <source>
        <dbReference type="PROSITE" id="PS50181"/>
    </source>
</evidence>
<sequence length="330" mass="39364">MLDLLPIELFWSILSYLDYQDLTRLLFIPSLQSSTDHFIQLYFPFHHQVSLLLHSFEQTKDINIASYLLESICEQVQEVSIYERKTTFNDLLATLQQLTVDRVLAEDLKEGLEQAYALLCLEIRSRYLHTASIRVLHDPKYRRRSTKYPLAPFLPRVFTYIWRHHCSQKLTENQKIRIRFANYFGRLFEVTSLYLESNLDGSFEECVREALVTGNAQDLLVLCLAAGRPVDVEEMCRMVYLAGEQFRVYLDSMDHWIHTDPTPQQELRMQRNQELREQRQREGTESVDETEEIIPDWLIPDRYKVHKDTMLRLKLMNNLFNKGWRWFPVY</sequence>
<feature type="region of interest" description="Disordered" evidence="1">
    <location>
        <begin position="269"/>
        <end position="288"/>
    </location>
</feature>
<proteinExistence type="predicted"/>
<protein>
    <recommendedName>
        <fullName evidence="2">F-box domain-containing protein</fullName>
    </recommendedName>
</protein>